<accession>A0AA85C0Q4</accession>
<organism evidence="1 2">
    <name type="scientific">Schistosoma mattheei</name>
    <dbReference type="NCBI Taxonomy" id="31246"/>
    <lineage>
        <taxon>Eukaryota</taxon>
        <taxon>Metazoa</taxon>
        <taxon>Spiralia</taxon>
        <taxon>Lophotrochozoa</taxon>
        <taxon>Platyhelminthes</taxon>
        <taxon>Trematoda</taxon>
        <taxon>Digenea</taxon>
        <taxon>Strigeidida</taxon>
        <taxon>Schistosomatoidea</taxon>
        <taxon>Schistosomatidae</taxon>
        <taxon>Schistosoma</taxon>
    </lineage>
</organism>
<sequence length="85" mass="10361">MILLVDIRNVYKCLRIISRENPKESFYFVTFHHNLFSFSKMKRNLRYLYNVNEKTKQKIPNVTSNKCKLNWYNSEVFSVPMKLHN</sequence>
<evidence type="ECO:0000313" key="2">
    <source>
        <dbReference type="WBParaSite" id="SMTH1_85930.1"/>
    </source>
</evidence>
<proteinExistence type="predicted"/>
<dbReference type="AlphaFoldDB" id="A0AA85C0Q4"/>
<dbReference type="Proteomes" id="UP000050791">
    <property type="component" value="Unassembled WGS sequence"/>
</dbReference>
<name>A0AA85C0Q4_9TREM</name>
<protein>
    <submittedName>
        <fullName evidence="2">Uncharacterized protein</fullName>
    </submittedName>
</protein>
<evidence type="ECO:0000313" key="1">
    <source>
        <dbReference type="Proteomes" id="UP000050791"/>
    </source>
</evidence>
<reference evidence="2" key="1">
    <citation type="submission" date="2023-11" db="UniProtKB">
        <authorList>
            <consortium name="WormBaseParasite"/>
        </authorList>
    </citation>
    <scope>IDENTIFICATION</scope>
</reference>
<dbReference type="WBParaSite" id="SMTH1_85930.1">
    <property type="protein sequence ID" value="SMTH1_85930.1"/>
    <property type="gene ID" value="SMTH1_85930"/>
</dbReference>